<protein>
    <submittedName>
        <fullName evidence="2">Uncharacterized protein</fullName>
    </submittedName>
</protein>
<name>A0A238KNI0_9RHOB</name>
<dbReference type="AlphaFoldDB" id="A0A238KNI0"/>
<keyword evidence="1" id="KW-1133">Transmembrane helix</keyword>
<dbReference type="OrthoDB" id="7067274at2"/>
<evidence type="ECO:0000313" key="3">
    <source>
        <dbReference type="Proteomes" id="UP000202922"/>
    </source>
</evidence>
<evidence type="ECO:0000256" key="1">
    <source>
        <dbReference type="SAM" id="Phobius"/>
    </source>
</evidence>
<feature type="transmembrane region" description="Helical" evidence="1">
    <location>
        <begin position="6"/>
        <end position="24"/>
    </location>
</feature>
<dbReference type="EMBL" id="FXYE01000002">
    <property type="protein sequence ID" value="SMX43722.1"/>
    <property type="molecule type" value="Genomic_DNA"/>
</dbReference>
<dbReference type="Proteomes" id="UP000202922">
    <property type="component" value="Unassembled WGS sequence"/>
</dbReference>
<proteinExistence type="predicted"/>
<keyword evidence="3" id="KW-1185">Reference proteome</keyword>
<reference evidence="3" key="1">
    <citation type="submission" date="2017-05" db="EMBL/GenBank/DDBJ databases">
        <authorList>
            <person name="Rodrigo-Torres L."/>
            <person name="Arahal R. D."/>
            <person name="Lucena T."/>
        </authorList>
    </citation>
    <scope>NUCLEOTIDE SEQUENCE [LARGE SCALE GENOMIC DNA]</scope>
    <source>
        <strain evidence="3">CECT 8621</strain>
    </source>
</reference>
<gene>
    <name evidence="2" type="ORF">COL8621_02369</name>
</gene>
<keyword evidence="1" id="KW-0472">Membrane</keyword>
<dbReference type="RefSeq" id="WP_141137885.1">
    <property type="nucleotide sequence ID" value="NZ_FXYE01000002.1"/>
</dbReference>
<keyword evidence="1" id="KW-0812">Transmembrane</keyword>
<sequence length="94" mass="10173">MNFPTIIALAAVAAALVVPLVFHLRKRALGRVKVRFAVDLPQDPLTKARTAHATHGAMPAMLQLDYDWWCAVMVEAPDGVTLSTIARLPLAQGD</sequence>
<accession>A0A238KNI0</accession>
<evidence type="ECO:0000313" key="2">
    <source>
        <dbReference type="EMBL" id="SMX43722.1"/>
    </source>
</evidence>
<organism evidence="2 3">
    <name type="scientific">Actibacterium lipolyticum</name>
    <dbReference type="NCBI Taxonomy" id="1524263"/>
    <lineage>
        <taxon>Bacteria</taxon>
        <taxon>Pseudomonadati</taxon>
        <taxon>Pseudomonadota</taxon>
        <taxon>Alphaproteobacteria</taxon>
        <taxon>Rhodobacterales</taxon>
        <taxon>Roseobacteraceae</taxon>
        <taxon>Actibacterium</taxon>
    </lineage>
</organism>